<reference evidence="8 9" key="2">
    <citation type="journal article" date="2022" name="Mar. Drugs">
        <title>Bioassay-Guided Fractionation Leads to the Detection of Cholic Acid Generated by the Rare Thalassomonas sp.</title>
        <authorList>
            <person name="Pheiffer F."/>
            <person name="Schneider Y.K."/>
            <person name="Hansen E.H."/>
            <person name="Andersen J.H."/>
            <person name="Isaksson J."/>
            <person name="Busche T."/>
            <person name="R C."/>
            <person name="Kalinowski J."/>
            <person name="Zyl L.V."/>
            <person name="Trindade M."/>
        </authorList>
    </citation>
    <scope>NUCLEOTIDE SEQUENCE [LARGE SCALE GENOMIC DNA]</scope>
    <source>
        <strain evidence="8 9">A5K-106</strain>
    </source>
</reference>
<evidence type="ECO:0000256" key="6">
    <source>
        <dbReference type="SAM" id="SignalP"/>
    </source>
</evidence>
<evidence type="ECO:0000256" key="1">
    <source>
        <dbReference type="ARBA" id="ARBA00000085"/>
    </source>
</evidence>
<dbReference type="InterPro" id="IPR005467">
    <property type="entry name" value="His_kinase_dom"/>
</dbReference>
<evidence type="ECO:0000256" key="2">
    <source>
        <dbReference type="ARBA" id="ARBA00012438"/>
    </source>
</evidence>
<keyword evidence="8" id="KW-0808">Transferase</keyword>
<dbReference type="SMART" id="SM00388">
    <property type="entry name" value="HisKA"/>
    <property type="match status" value="1"/>
</dbReference>
<keyword evidence="3" id="KW-0597">Phosphoprotein</keyword>
<dbReference type="InterPro" id="IPR003661">
    <property type="entry name" value="HisK_dim/P_dom"/>
</dbReference>
<evidence type="ECO:0000259" key="7">
    <source>
        <dbReference type="PROSITE" id="PS50109"/>
    </source>
</evidence>
<evidence type="ECO:0000313" key="8">
    <source>
        <dbReference type="EMBL" id="WDE02449.1"/>
    </source>
</evidence>
<keyword evidence="4" id="KW-0802">TPR repeat</keyword>
<dbReference type="PANTHER" id="PTHR43547:SF2">
    <property type="entry name" value="HYBRID SIGNAL TRANSDUCTION HISTIDINE KINASE C"/>
    <property type="match status" value="1"/>
</dbReference>
<feature type="repeat" description="TPR" evidence="4">
    <location>
        <begin position="223"/>
        <end position="256"/>
    </location>
</feature>
<proteinExistence type="predicted"/>
<dbReference type="PANTHER" id="PTHR43547">
    <property type="entry name" value="TWO-COMPONENT HISTIDINE KINASE"/>
    <property type="match status" value="1"/>
</dbReference>
<dbReference type="RefSeq" id="WP_044832660.1">
    <property type="nucleotide sequence ID" value="NZ_CP059736.1"/>
</dbReference>
<evidence type="ECO:0000256" key="5">
    <source>
        <dbReference type="SAM" id="Phobius"/>
    </source>
</evidence>
<dbReference type="Gene3D" id="3.30.565.10">
    <property type="entry name" value="Histidine kinase-like ATPase, C-terminal domain"/>
    <property type="match status" value="1"/>
</dbReference>
<accession>A0AAE9YY15</accession>
<dbReference type="InterPro" id="IPR003594">
    <property type="entry name" value="HATPase_dom"/>
</dbReference>
<name>A0AAE9YY15_9GAMM</name>
<dbReference type="Pfam" id="PF00512">
    <property type="entry name" value="HisKA"/>
    <property type="match status" value="1"/>
</dbReference>
<feature type="domain" description="Histidine kinase" evidence="7">
    <location>
        <begin position="510"/>
        <end position="726"/>
    </location>
</feature>
<dbReference type="Gene3D" id="1.10.287.130">
    <property type="match status" value="1"/>
</dbReference>
<dbReference type="EC" id="2.7.13.3" evidence="2"/>
<dbReference type="InterPro" id="IPR019734">
    <property type="entry name" value="TPR_rpt"/>
</dbReference>
<keyword evidence="5" id="KW-0812">Transmembrane</keyword>
<dbReference type="EMBL" id="CP059736">
    <property type="protein sequence ID" value="WDE02449.1"/>
    <property type="molecule type" value="Genomic_DNA"/>
</dbReference>
<dbReference type="InterPro" id="IPR036097">
    <property type="entry name" value="HisK_dim/P_sf"/>
</dbReference>
<keyword evidence="5" id="KW-0472">Membrane</keyword>
<dbReference type="PROSITE" id="PS50005">
    <property type="entry name" value="TPR"/>
    <property type="match status" value="1"/>
</dbReference>
<dbReference type="Gene3D" id="1.25.40.10">
    <property type="entry name" value="Tetratricopeptide repeat domain"/>
    <property type="match status" value="2"/>
</dbReference>
<keyword evidence="8" id="KW-0418">Kinase</keyword>
<keyword evidence="5" id="KW-1133">Transmembrane helix</keyword>
<evidence type="ECO:0000256" key="3">
    <source>
        <dbReference type="ARBA" id="ARBA00022553"/>
    </source>
</evidence>
<dbReference type="InterPro" id="IPR036890">
    <property type="entry name" value="HATPase_C_sf"/>
</dbReference>
<dbReference type="KEGG" id="tact:SG35_028995"/>
<feature type="signal peptide" evidence="6">
    <location>
        <begin position="1"/>
        <end position="21"/>
    </location>
</feature>
<dbReference type="CDD" id="cd00082">
    <property type="entry name" value="HisKA"/>
    <property type="match status" value="1"/>
</dbReference>
<dbReference type="Proteomes" id="UP000032568">
    <property type="component" value="Chromosome pTact"/>
</dbReference>
<protein>
    <recommendedName>
        <fullName evidence="2">histidine kinase</fullName>
        <ecNumber evidence="2">2.7.13.3</ecNumber>
    </recommendedName>
</protein>
<feature type="transmembrane region" description="Helical" evidence="5">
    <location>
        <begin position="461"/>
        <end position="481"/>
    </location>
</feature>
<dbReference type="Pfam" id="PF02518">
    <property type="entry name" value="HATPase_c"/>
    <property type="match status" value="1"/>
</dbReference>
<dbReference type="SUPFAM" id="SSF48452">
    <property type="entry name" value="TPR-like"/>
    <property type="match status" value="2"/>
</dbReference>
<dbReference type="SMART" id="SM00028">
    <property type="entry name" value="TPR"/>
    <property type="match status" value="3"/>
</dbReference>
<dbReference type="GO" id="GO:0000155">
    <property type="term" value="F:phosphorelay sensor kinase activity"/>
    <property type="evidence" value="ECO:0007669"/>
    <property type="project" value="InterPro"/>
</dbReference>
<comment type="catalytic activity">
    <reaction evidence="1">
        <text>ATP + protein L-histidine = ADP + protein N-phospho-L-histidine.</text>
        <dbReference type="EC" id="2.7.13.3"/>
    </reaction>
</comment>
<dbReference type="SUPFAM" id="SSF47384">
    <property type="entry name" value="Homodimeric domain of signal transducing histidine kinase"/>
    <property type="match status" value="1"/>
</dbReference>
<evidence type="ECO:0000313" key="9">
    <source>
        <dbReference type="Proteomes" id="UP000032568"/>
    </source>
</evidence>
<dbReference type="SUPFAM" id="SSF55874">
    <property type="entry name" value="ATPase domain of HSP90 chaperone/DNA topoisomerase II/histidine kinase"/>
    <property type="match status" value="1"/>
</dbReference>
<dbReference type="InterPro" id="IPR011990">
    <property type="entry name" value="TPR-like_helical_dom_sf"/>
</dbReference>
<dbReference type="PROSITE" id="PS50109">
    <property type="entry name" value="HIS_KIN"/>
    <property type="match status" value="1"/>
</dbReference>
<dbReference type="AlphaFoldDB" id="A0AAE9YY15"/>
<gene>
    <name evidence="8" type="ORF">SG35_028995</name>
</gene>
<feature type="chain" id="PRO_5042023689" description="histidine kinase" evidence="6">
    <location>
        <begin position="22"/>
        <end position="727"/>
    </location>
</feature>
<organism evidence="8 9">
    <name type="scientific">Thalassomonas actiniarum</name>
    <dbReference type="NCBI Taxonomy" id="485447"/>
    <lineage>
        <taxon>Bacteria</taxon>
        <taxon>Pseudomonadati</taxon>
        <taxon>Pseudomonadota</taxon>
        <taxon>Gammaproteobacteria</taxon>
        <taxon>Alteromonadales</taxon>
        <taxon>Colwelliaceae</taxon>
        <taxon>Thalassomonas</taxon>
    </lineage>
</organism>
<dbReference type="SMART" id="SM00387">
    <property type="entry name" value="HATPase_c"/>
    <property type="match status" value="1"/>
</dbReference>
<sequence>MKRFSFATFILLASLSSFTFAEHSPETLQQAIAKISLKDHDAEQQALALLSSVQQQQQPALTAQALLFVMRAQRKNRDFDGVKASYQKLALMTEENQLYKAHAQGLLLLAKSERMIDKNDVALKIIEQQALPLAKAHAPELLGNIYTEAANNVALIPDFEKFEPYFQLAIETLKKEQDFKKSARMLAIKANHLSSYGNIKAALPALMSAIKEQLALDDKSGLFLSYTALGTLHHEIENYQQALAYFQKARDLGHESARNLASLNYKMAFSYYKLQQYDEGIAYMDNALGYMVNHSSKKDLATVHLGKVLIFIEQQNYIASLSTLNKVKALVKDVNSERVHEDLQTSFANYYLAVGDIPSAVKSIQASLAFETTHIAMNIEKYETASDIYEQAGDYAKSLFYLKKLREFEREKAQVKDEQRVFQQQNEINLLNAQKNTALVKQQLLEKQNQVQLQQAEQQKLWFYAGMSALCLFALFSFFYLRQSQKKRIALEQSKLVMALMEQKNQFIANVAHDLKNPITVIQIHLEALKDGMVKNPEQAHDILSQRLAELTNSIEDLRQVSLLEMGALSLNPEALLFKSWLQQEINAYRPLVESKGLSFRVSIKLEGTAIVIADPGRLSQVFANIIKNSLRYTHQPGKLTIIARQHQQTVELLIKDSAPAVAESELNDLFSHSYCSKKTQAMSTQSSGLGLYICKQIIEAHQGEISASLSNLGGLCINITMPLADE</sequence>
<keyword evidence="9" id="KW-1185">Reference proteome</keyword>
<evidence type="ECO:0000256" key="4">
    <source>
        <dbReference type="PROSITE-ProRule" id="PRU00339"/>
    </source>
</evidence>
<reference evidence="8 9" key="1">
    <citation type="journal article" date="2015" name="Genome Announc.">
        <title>Draft Genome Sequences of Marine Isolates of Thalassomonas viridans and Thalassomonas actiniarum.</title>
        <authorList>
            <person name="Olonade I."/>
            <person name="van Zyl L.J."/>
            <person name="Trindade M."/>
        </authorList>
    </citation>
    <scope>NUCLEOTIDE SEQUENCE [LARGE SCALE GENOMIC DNA]</scope>
    <source>
        <strain evidence="8 9">A5K-106</strain>
    </source>
</reference>
<keyword evidence="6" id="KW-0732">Signal</keyword>